<evidence type="ECO:0000259" key="2">
    <source>
        <dbReference type="Pfam" id="PF08508"/>
    </source>
</evidence>
<evidence type="ECO:0000313" key="3">
    <source>
        <dbReference type="EMBL" id="CAK4033633.1"/>
    </source>
</evidence>
<dbReference type="EMBL" id="CAVMBE010000090">
    <property type="protein sequence ID" value="CAK4033633.1"/>
    <property type="molecule type" value="Genomic_DNA"/>
</dbReference>
<feature type="region of interest" description="Disordered" evidence="1">
    <location>
        <begin position="1"/>
        <end position="30"/>
    </location>
</feature>
<name>A0AAI8Z736_9PEZI</name>
<dbReference type="GO" id="GO:0032933">
    <property type="term" value="P:SREBP signaling pathway"/>
    <property type="evidence" value="ECO:0007669"/>
    <property type="project" value="InterPro"/>
</dbReference>
<organism evidence="3 4">
    <name type="scientific">Lecanosticta acicola</name>
    <dbReference type="NCBI Taxonomy" id="111012"/>
    <lineage>
        <taxon>Eukaryota</taxon>
        <taxon>Fungi</taxon>
        <taxon>Dikarya</taxon>
        <taxon>Ascomycota</taxon>
        <taxon>Pezizomycotina</taxon>
        <taxon>Dothideomycetes</taxon>
        <taxon>Dothideomycetidae</taxon>
        <taxon>Mycosphaerellales</taxon>
        <taxon>Mycosphaerellaceae</taxon>
        <taxon>Lecanosticta</taxon>
    </lineage>
</organism>
<keyword evidence="4" id="KW-1185">Reference proteome</keyword>
<dbReference type="GO" id="GO:0005783">
    <property type="term" value="C:endoplasmic reticulum"/>
    <property type="evidence" value="ECO:0007669"/>
    <property type="project" value="TreeGrafter"/>
</dbReference>
<dbReference type="Proteomes" id="UP001296104">
    <property type="component" value="Unassembled WGS sequence"/>
</dbReference>
<comment type="caution">
    <text evidence="3">The sequence shown here is derived from an EMBL/GenBank/DDBJ whole genome shotgun (WGS) entry which is preliminary data.</text>
</comment>
<feature type="region of interest" description="Disordered" evidence="1">
    <location>
        <begin position="191"/>
        <end position="225"/>
    </location>
</feature>
<sequence>MNDEPSSSAAAADYPEPISQDEEAEQEVPITAAEVAKRRKRNRENFNKRRGELLDDLLRNLDILVYAELSAIYYMDCSFTRFLLRAIVQLMFLTPKPALFPEPPPNRPYIGGIFGSNILCFLLHAIFAAPSAGEQTRGYLHGGLAMDFIGQKGPTSKVHLLVLDILVLVMQVVQLSVHVLKMKLKDGSSTAEATPVAVTTSDGDTYSAQPVSAGQSLDDEERGVRRSVEVTQGQDIEMQNLSAGGLASDAVEPESSERESLMASTSMPTRTDAYIFDAFNSGQILIADLDLWKTVRDEFVAWKKTPRSASTTAANAEANRLMRERLTRRMLRWRG</sequence>
<feature type="compositionally biased region" description="Polar residues" evidence="1">
    <location>
        <begin position="191"/>
        <end position="215"/>
    </location>
</feature>
<accession>A0AAI8Z736</accession>
<dbReference type="GO" id="GO:0044695">
    <property type="term" value="C:Dsc E3 ubiquitin ligase complex"/>
    <property type="evidence" value="ECO:0007669"/>
    <property type="project" value="InterPro"/>
</dbReference>
<dbReference type="Pfam" id="PF08508">
    <property type="entry name" value="DUF1746"/>
    <property type="match status" value="1"/>
</dbReference>
<dbReference type="AlphaFoldDB" id="A0AAI8Z736"/>
<gene>
    <name evidence="3" type="ORF">LECACI_7A008791</name>
</gene>
<dbReference type="InterPro" id="IPR013715">
    <property type="entry name" value="DUF1746"/>
</dbReference>
<evidence type="ECO:0000313" key="4">
    <source>
        <dbReference type="Proteomes" id="UP001296104"/>
    </source>
</evidence>
<feature type="domain" description="DUF1746" evidence="2">
    <location>
        <begin position="60"/>
        <end position="173"/>
    </location>
</feature>
<dbReference type="PANTHER" id="PTHR39405:SF1">
    <property type="entry name" value="DSC E3 UBIQUITIN LIGASE COMPLEX SUBUNIT 4"/>
    <property type="match status" value="1"/>
</dbReference>
<dbReference type="PANTHER" id="PTHR39405">
    <property type="entry name" value="DSC E3 UBIQUITIN LIGASE COMPLEX SUBUNIT 4"/>
    <property type="match status" value="1"/>
</dbReference>
<evidence type="ECO:0000256" key="1">
    <source>
        <dbReference type="SAM" id="MobiDB-lite"/>
    </source>
</evidence>
<reference evidence="3" key="1">
    <citation type="submission" date="2023-11" db="EMBL/GenBank/DDBJ databases">
        <authorList>
            <person name="Alioto T."/>
            <person name="Alioto T."/>
            <person name="Gomez Garrido J."/>
        </authorList>
    </citation>
    <scope>NUCLEOTIDE SEQUENCE</scope>
</reference>
<protein>
    <recommendedName>
        <fullName evidence="2">DUF1746 domain-containing protein</fullName>
    </recommendedName>
</protein>
<dbReference type="InterPro" id="IPR038967">
    <property type="entry name" value="Dsc4-like"/>
</dbReference>
<proteinExistence type="predicted"/>